<dbReference type="EMBL" id="VSSQ01029273">
    <property type="protein sequence ID" value="MPM79335.1"/>
    <property type="molecule type" value="Genomic_DNA"/>
</dbReference>
<accession>A0A645CR06</accession>
<proteinExistence type="predicted"/>
<dbReference type="AlphaFoldDB" id="A0A645CR06"/>
<name>A0A645CR06_9ZZZZ</name>
<sequence length="125" mass="13996">MDASARVAHEGDAARHVDLFRSAGDALESGHRADAALMDLSALKEADLFGVLHDAGKFFARVKQREPQQLARRDRRAVVREEHRARLGHLFHLANLFALAVLADAARRQYARGLRRRSVADDIFD</sequence>
<organism evidence="1">
    <name type="scientific">bioreactor metagenome</name>
    <dbReference type="NCBI Taxonomy" id="1076179"/>
    <lineage>
        <taxon>unclassified sequences</taxon>
        <taxon>metagenomes</taxon>
        <taxon>ecological metagenomes</taxon>
    </lineage>
</organism>
<evidence type="ECO:0000313" key="1">
    <source>
        <dbReference type="EMBL" id="MPM79335.1"/>
    </source>
</evidence>
<gene>
    <name evidence="1" type="ORF">SDC9_126368</name>
</gene>
<protein>
    <submittedName>
        <fullName evidence="1">Uncharacterized protein</fullName>
    </submittedName>
</protein>
<comment type="caution">
    <text evidence="1">The sequence shown here is derived from an EMBL/GenBank/DDBJ whole genome shotgun (WGS) entry which is preliminary data.</text>
</comment>
<reference evidence="1" key="1">
    <citation type="submission" date="2019-08" db="EMBL/GenBank/DDBJ databases">
        <authorList>
            <person name="Kucharzyk K."/>
            <person name="Murdoch R.W."/>
            <person name="Higgins S."/>
            <person name="Loffler F."/>
        </authorList>
    </citation>
    <scope>NUCLEOTIDE SEQUENCE</scope>
</reference>